<dbReference type="PANTHER" id="PTHR40642">
    <property type="entry name" value="YALI0F31295P"/>
    <property type="match status" value="1"/>
</dbReference>
<dbReference type="InterPro" id="IPR024526">
    <property type="entry name" value="DUF3807"/>
</dbReference>
<name>A0A642USM3_9ASCO</name>
<evidence type="ECO:0000313" key="1">
    <source>
        <dbReference type="EMBL" id="KAA8904578.1"/>
    </source>
</evidence>
<dbReference type="Proteomes" id="UP000761534">
    <property type="component" value="Unassembled WGS sequence"/>
</dbReference>
<keyword evidence="2" id="KW-1185">Reference proteome</keyword>
<accession>A0A642USM3</accession>
<gene>
    <name evidence="1" type="ORF">TRICI_005448</name>
</gene>
<sequence>MSFITQKDLVDFHIKHIGPVPKPTEKDTSVERYPDGTIRTLTDEQIAFFRASELRQIQQSKTLKTNHVVYENQTHNSHPTSSVQETQPFTPINPDTSTYDPLYGDFKPYILQLESKNDERFIETCRKSNVRNYYPILPINN</sequence>
<evidence type="ECO:0000313" key="2">
    <source>
        <dbReference type="Proteomes" id="UP000761534"/>
    </source>
</evidence>
<dbReference type="PANTHER" id="PTHR40642:SF1">
    <property type="entry name" value="YALI0F31295P"/>
    <property type="match status" value="1"/>
</dbReference>
<dbReference type="Pfam" id="PF12720">
    <property type="entry name" value="DUF3807"/>
    <property type="match status" value="1"/>
</dbReference>
<proteinExistence type="predicted"/>
<dbReference type="VEuPathDB" id="FungiDB:TRICI_005448"/>
<reference evidence="1" key="1">
    <citation type="journal article" date="2019" name="G3 (Bethesda)">
        <title>Genome Assemblies of Two Rare Opportunistic Yeast Pathogens: Diutina rugosa (syn. Candida rugosa) and Trichomonascus ciferrii (syn. Candida ciferrii).</title>
        <authorList>
            <person name="Mixao V."/>
            <person name="Saus E."/>
            <person name="Hansen A.P."/>
            <person name="Lass-Florl C."/>
            <person name="Gabaldon T."/>
        </authorList>
    </citation>
    <scope>NUCLEOTIDE SEQUENCE</scope>
    <source>
        <strain evidence="1">CBS 4856</strain>
    </source>
</reference>
<dbReference type="OrthoDB" id="5422320at2759"/>
<dbReference type="AlphaFoldDB" id="A0A642USM3"/>
<organism evidence="1 2">
    <name type="scientific">Trichomonascus ciferrii</name>
    <dbReference type="NCBI Taxonomy" id="44093"/>
    <lineage>
        <taxon>Eukaryota</taxon>
        <taxon>Fungi</taxon>
        <taxon>Dikarya</taxon>
        <taxon>Ascomycota</taxon>
        <taxon>Saccharomycotina</taxon>
        <taxon>Dipodascomycetes</taxon>
        <taxon>Dipodascales</taxon>
        <taxon>Trichomonascaceae</taxon>
        <taxon>Trichomonascus</taxon>
        <taxon>Trichomonascus ciferrii complex</taxon>
    </lineage>
</organism>
<comment type="caution">
    <text evidence="1">The sequence shown here is derived from an EMBL/GenBank/DDBJ whole genome shotgun (WGS) entry which is preliminary data.</text>
</comment>
<protein>
    <submittedName>
        <fullName evidence="1">Uncharacterized protein</fullName>
    </submittedName>
</protein>
<dbReference type="EMBL" id="SWFS01000428">
    <property type="protein sequence ID" value="KAA8904578.1"/>
    <property type="molecule type" value="Genomic_DNA"/>
</dbReference>